<reference evidence="2" key="2">
    <citation type="submission" date="2018-10" db="UniProtKB">
        <authorList>
            <consortium name="EnsemblPlants"/>
        </authorList>
    </citation>
    <scope>IDENTIFICATION</scope>
</reference>
<feature type="region of interest" description="Disordered" evidence="1">
    <location>
        <begin position="203"/>
        <end position="245"/>
    </location>
</feature>
<proteinExistence type="predicted"/>
<feature type="region of interest" description="Disordered" evidence="1">
    <location>
        <begin position="138"/>
        <end position="172"/>
    </location>
</feature>
<name>A0A3B6HWS9_WHEAT</name>
<dbReference type="Gramene" id="TraesMAC4A03G02064670.1">
    <property type="protein sequence ID" value="TraesMAC4A03G02064670.1.CDS1"/>
    <property type="gene ID" value="TraesMAC4A03G02064670"/>
</dbReference>
<organism evidence="2">
    <name type="scientific">Triticum aestivum</name>
    <name type="common">Wheat</name>
    <dbReference type="NCBI Taxonomy" id="4565"/>
    <lineage>
        <taxon>Eukaryota</taxon>
        <taxon>Viridiplantae</taxon>
        <taxon>Streptophyta</taxon>
        <taxon>Embryophyta</taxon>
        <taxon>Tracheophyta</taxon>
        <taxon>Spermatophyta</taxon>
        <taxon>Magnoliopsida</taxon>
        <taxon>Liliopsida</taxon>
        <taxon>Poales</taxon>
        <taxon>Poaceae</taxon>
        <taxon>BOP clade</taxon>
        <taxon>Pooideae</taxon>
        <taxon>Triticodae</taxon>
        <taxon>Triticeae</taxon>
        <taxon>Triticinae</taxon>
        <taxon>Triticum</taxon>
    </lineage>
</organism>
<protein>
    <submittedName>
        <fullName evidence="2">Uncharacterized protein</fullName>
    </submittedName>
</protein>
<evidence type="ECO:0000313" key="2">
    <source>
        <dbReference type="EnsemblPlants" id="TraesCS4A02G157800.1.cds1"/>
    </source>
</evidence>
<evidence type="ECO:0000313" key="3">
    <source>
        <dbReference type="Proteomes" id="UP000019116"/>
    </source>
</evidence>
<dbReference type="AlphaFoldDB" id="A0A3B6HWS9"/>
<dbReference type="Gramene" id="TraesLAC4A03G02018540.1">
    <property type="protein sequence ID" value="TraesLAC4A03G02018540.1.CDS1"/>
    <property type="gene ID" value="TraesLAC4A03G02018540"/>
</dbReference>
<dbReference type="OMA" id="AFWEAPC"/>
<dbReference type="Gramene" id="TraesWEE_scaffold_011294_01G000200.1">
    <property type="protein sequence ID" value="TraesWEE_scaffold_011294_01G000200.1"/>
    <property type="gene ID" value="TraesWEE_scaffold_011294_01G000200"/>
</dbReference>
<evidence type="ECO:0000256" key="1">
    <source>
        <dbReference type="SAM" id="MobiDB-lite"/>
    </source>
</evidence>
<dbReference type="Gramene" id="TraesCS4A02G157800.1">
    <property type="protein sequence ID" value="TraesCS4A02G157800.1.cds1"/>
    <property type="gene ID" value="TraesCS4A02G157800"/>
</dbReference>
<dbReference type="EnsemblPlants" id="TraesCS4A02G157800.1">
    <property type="protein sequence ID" value="TraesCS4A02G157800.1.cds1"/>
    <property type="gene ID" value="TraesCS4A02G157800"/>
</dbReference>
<accession>A0A3B6HWS9</accession>
<keyword evidence="3" id="KW-1185">Reference proteome</keyword>
<sequence length="245" mass="26768">MDLTHERSSVPRYLSGHHVDVLSKRNLSRPKMSKEKALAQRCSNLTKFTNGYWRILVLERSMEKNLAFTETRSRGLGVEQGCEGQRGARSTLLLPARRRSKAGGCRWSRVGLGVKQRPEQGAGRPEGAFWEAPCRLSARATERSGSPGRRTAGQGPARSGARALQREKDGGSCRVPAMLMVSRAMPGDGRNSGEARMRGLASGLLDGREEGDARRRLAGRQQRSCTGLRRREDLARGDGAMGGAL</sequence>
<dbReference type="Proteomes" id="UP000019116">
    <property type="component" value="Chromosome 4A"/>
</dbReference>
<dbReference type="Gramene" id="TraesCS4A03G0362900.1">
    <property type="protein sequence ID" value="TraesCS4A03G0362900.1.CDS1"/>
    <property type="gene ID" value="TraesCS4A03G0362900"/>
</dbReference>
<reference evidence="2" key="1">
    <citation type="submission" date="2018-08" db="EMBL/GenBank/DDBJ databases">
        <authorList>
            <person name="Rossello M."/>
        </authorList>
    </citation>
    <scope>NUCLEOTIDE SEQUENCE [LARGE SCALE GENOMIC DNA]</scope>
    <source>
        <strain evidence="2">cv. Chinese Spring</strain>
    </source>
</reference>
<feature type="compositionally biased region" description="Basic and acidic residues" evidence="1">
    <location>
        <begin position="206"/>
        <end position="215"/>
    </location>
</feature>